<dbReference type="GeneID" id="94580299"/>
<protein>
    <submittedName>
        <fullName evidence="1">Uncharacterized protein</fullName>
    </submittedName>
</protein>
<gene>
    <name evidence="1" type="ORF">BWD09_04370</name>
</gene>
<dbReference type="RefSeq" id="WP_143824321.1">
    <property type="nucleotide sequence ID" value="NZ_CAUJPZ010000010.1"/>
</dbReference>
<keyword evidence="2" id="KW-1185">Reference proteome</keyword>
<organism evidence="1 2">
    <name type="scientific">Neisseria dentiae</name>
    <dbReference type="NCBI Taxonomy" id="194197"/>
    <lineage>
        <taxon>Bacteria</taxon>
        <taxon>Pseudomonadati</taxon>
        <taxon>Pseudomonadota</taxon>
        <taxon>Betaproteobacteria</taxon>
        <taxon>Neisseriales</taxon>
        <taxon>Neisseriaceae</taxon>
        <taxon>Neisseria</taxon>
    </lineage>
</organism>
<name>A0A1X3DD32_9NEIS</name>
<dbReference type="Proteomes" id="UP000193118">
    <property type="component" value="Unassembled WGS sequence"/>
</dbReference>
<comment type="caution">
    <text evidence="1">The sequence shown here is derived from an EMBL/GenBank/DDBJ whole genome shotgun (WGS) entry which is preliminary data.</text>
</comment>
<evidence type="ECO:0000313" key="2">
    <source>
        <dbReference type="Proteomes" id="UP000193118"/>
    </source>
</evidence>
<dbReference type="EMBL" id="MTBO01000007">
    <property type="protein sequence ID" value="OSI17828.1"/>
    <property type="molecule type" value="Genomic_DNA"/>
</dbReference>
<sequence>MEQEESGKNYEAVGFKGQSAVEKACCYVMEKYQRVFSLSQWSDSKMMAKILNRTIGVEKPDFGYLPESGFEAV</sequence>
<dbReference type="AlphaFoldDB" id="A0A1X3DD32"/>
<evidence type="ECO:0000313" key="1">
    <source>
        <dbReference type="EMBL" id="OSI17828.1"/>
    </source>
</evidence>
<reference evidence="2" key="1">
    <citation type="submission" date="2017-01" db="EMBL/GenBank/DDBJ databases">
        <authorList>
            <person name="Wolfgang W.J."/>
            <person name="Cole J."/>
            <person name="Wroblewski D."/>
            <person name="Mcginnis J."/>
            <person name="Musser K.A."/>
        </authorList>
    </citation>
    <scope>NUCLEOTIDE SEQUENCE [LARGE SCALE GENOMIC DNA]</scope>
    <source>
        <strain evidence="2">DSM 19151</strain>
    </source>
</reference>
<accession>A0A1X3DD32</accession>
<proteinExistence type="predicted"/>